<accession>A0A840UVK0</accession>
<name>A0A840UVK0_9BACT</name>
<gene>
    <name evidence="9" type="ORF">HNQ81_003492</name>
</gene>
<dbReference type="InterPro" id="IPR001525">
    <property type="entry name" value="C5_MeTfrase"/>
</dbReference>
<dbReference type="GO" id="GO:0032259">
    <property type="term" value="P:methylation"/>
    <property type="evidence" value="ECO:0007669"/>
    <property type="project" value="UniProtKB-KW"/>
</dbReference>
<evidence type="ECO:0000256" key="7">
    <source>
        <dbReference type="PROSITE-ProRule" id="PRU01016"/>
    </source>
</evidence>
<dbReference type="PRINTS" id="PR00105">
    <property type="entry name" value="C5METTRFRASE"/>
</dbReference>
<dbReference type="PANTHER" id="PTHR46098">
    <property type="entry name" value="TRNA (CYTOSINE(38)-C(5))-METHYLTRANSFERASE"/>
    <property type="match status" value="1"/>
</dbReference>
<evidence type="ECO:0000256" key="2">
    <source>
        <dbReference type="ARBA" id="ARBA00022603"/>
    </source>
</evidence>
<dbReference type="PROSITE" id="PS51679">
    <property type="entry name" value="SAM_MT_C5"/>
    <property type="match status" value="1"/>
</dbReference>
<keyword evidence="5" id="KW-0680">Restriction system</keyword>
<dbReference type="AlphaFoldDB" id="A0A840UVK0"/>
<dbReference type="SUPFAM" id="SSF53335">
    <property type="entry name" value="S-adenosyl-L-methionine-dependent methyltransferases"/>
    <property type="match status" value="1"/>
</dbReference>
<dbReference type="GO" id="GO:0009307">
    <property type="term" value="P:DNA restriction-modification system"/>
    <property type="evidence" value="ECO:0007669"/>
    <property type="project" value="UniProtKB-KW"/>
</dbReference>
<keyword evidence="2 7" id="KW-0489">Methyltransferase</keyword>
<protein>
    <recommendedName>
        <fullName evidence="1">DNA (cytosine-5-)-methyltransferase</fullName>
        <ecNumber evidence="1">2.1.1.37</ecNumber>
    </recommendedName>
</protein>
<dbReference type="EC" id="2.1.1.37" evidence="1"/>
<dbReference type="Gene3D" id="3.90.120.10">
    <property type="entry name" value="DNA Methylase, subunit A, domain 2"/>
    <property type="match status" value="1"/>
</dbReference>
<evidence type="ECO:0000256" key="1">
    <source>
        <dbReference type="ARBA" id="ARBA00011975"/>
    </source>
</evidence>
<evidence type="ECO:0000256" key="5">
    <source>
        <dbReference type="ARBA" id="ARBA00022747"/>
    </source>
</evidence>
<comment type="caution">
    <text evidence="9">The sequence shown here is derived from an EMBL/GenBank/DDBJ whole genome shotgun (WGS) entry which is preliminary data.</text>
</comment>
<dbReference type="NCBIfam" id="TIGR00675">
    <property type="entry name" value="dcm"/>
    <property type="match status" value="1"/>
</dbReference>
<dbReference type="Gene3D" id="3.40.50.150">
    <property type="entry name" value="Vaccinia Virus protein VP39"/>
    <property type="match status" value="1"/>
</dbReference>
<dbReference type="InterPro" id="IPR029063">
    <property type="entry name" value="SAM-dependent_MTases_sf"/>
</dbReference>
<keyword evidence="10" id="KW-1185">Reference proteome</keyword>
<dbReference type="Pfam" id="PF00145">
    <property type="entry name" value="DNA_methylase"/>
    <property type="match status" value="1"/>
</dbReference>
<comment type="similarity">
    <text evidence="7 8">Belongs to the class I-like SAM-binding methyltransferase superfamily. C5-methyltransferase family.</text>
</comment>
<dbReference type="GO" id="GO:0003886">
    <property type="term" value="F:DNA (cytosine-5-)-methyltransferase activity"/>
    <property type="evidence" value="ECO:0007669"/>
    <property type="project" value="UniProtKB-EC"/>
</dbReference>
<evidence type="ECO:0000256" key="8">
    <source>
        <dbReference type="RuleBase" id="RU000416"/>
    </source>
</evidence>
<proteinExistence type="inferred from homology"/>
<evidence type="ECO:0000313" key="10">
    <source>
        <dbReference type="Proteomes" id="UP000539642"/>
    </source>
</evidence>
<dbReference type="PANTHER" id="PTHR46098:SF1">
    <property type="entry name" value="TRNA (CYTOSINE(38)-C(5))-METHYLTRANSFERASE"/>
    <property type="match status" value="1"/>
</dbReference>
<evidence type="ECO:0000256" key="4">
    <source>
        <dbReference type="ARBA" id="ARBA00022691"/>
    </source>
</evidence>
<dbReference type="EMBL" id="JACHEO010000039">
    <property type="protein sequence ID" value="MBB5349735.1"/>
    <property type="molecule type" value="Genomic_DNA"/>
</dbReference>
<sequence>MERKLGYNFYEFFAGGGLARKGLGDKWECLFANDICPKKGDVYRYNFGGGAELTTGDIKHVTPKMLPGEATLAWASFPCQDLSLAGPKPKSGLSAKRSGCFWPFWELMARLDDQGRAVPIIVLENVAGLLNSNEGKDFTSLIQVITERQYNVGALVIDAEKFVPQSRPRLFVIAVKDSIEIPQHLLGKQADCPWLPNNLLKAYCNLPNQIKNNWLWWNLPVPESCRNTLKSILENEPVGVKWHSNRETERIISLMSDANLEKLKKAQQAGGVQVGAVYKRTRKENGKSVQRAEVRFDGLSGCLRTPVGGSSRQIILVVEGESVRSRLLSPREAARLMGLDEKYKLPSKYNDAYHLMGDAVVVPVVKWIERHILKPLCQANHGSSSLPSQEIGAA</sequence>
<dbReference type="InterPro" id="IPR050750">
    <property type="entry name" value="C5-MTase"/>
</dbReference>
<keyword evidence="3 7" id="KW-0808">Transferase</keyword>
<dbReference type="RefSeq" id="WP_183352602.1">
    <property type="nucleotide sequence ID" value="NZ_JACHEO010000039.1"/>
</dbReference>
<comment type="catalytic activity">
    <reaction evidence="6">
        <text>a 2'-deoxycytidine in DNA + S-adenosyl-L-methionine = a 5-methyl-2'-deoxycytidine in DNA + S-adenosyl-L-homocysteine + H(+)</text>
        <dbReference type="Rhea" id="RHEA:13681"/>
        <dbReference type="Rhea" id="RHEA-COMP:11369"/>
        <dbReference type="Rhea" id="RHEA-COMP:11370"/>
        <dbReference type="ChEBI" id="CHEBI:15378"/>
        <dbReference type="ChEBI" id="CHEBI:57856"/>
        <dbReference type="ChEBI" id="CHEBI:59789"/>
        <dbReference type="ChEBI" id="CHEBI:85452"/>
        <dbReference type="ChEBI" id="CHEBI:85454"/>
        <dbReference type="EC" id="2.1.1.37"/>
    </reaction>
</comment>
<keyword evidence="4 7" id="KW-0949">S-adenosyl-L-methionine</keyword>
<evidence type="ECO:0000256" key="3">
    <source>
        <dbReference type="ARBA" id="ARBA00022679"/>
    </source>
</evidence>
<feature type="active site" evidence="7">
    <location>
        <position position="79"/>
    </location>
</feature>
<reference evidence="9 10" key="1">
    <citation type="submission" date="2020-08" db="EMBL/GenBank/DDBJ databases">
        <title>Genomic Encyclopedia of Type Strains, Phase IV (KMG-IV): sequencing the most valuable type-strain genomes for metagenomic binning, comparative biology and taxonomic classification.</title>
        <authorList>
            <person name="Goeker M."/>
        </authorList>
    </citation>
    <scope>NUCLEOTIDE SEQUENCE [LARGE SCALE GENOMIC DNA]</scope>
    <source>
        <strain evidence="9 10">DSM 28570</strain>
    </source>
</reference>
<organism evidence="9 10">
    <name type="scientific">Desulfoprunum benzoelyticum</name>
    <dbReference type="NCBI Taxonomy" id="1506996"/>
    <lineage>
        <taxon>Bacteria</taxon>
        <taxon>Pseudomonadati</taxon>
        <taxon>Thermodesulfobacteriota</taxon>
        <taxon>Desulfobulbia</taxon>
        <taxon>Desulfobulbales</taxon>
        <taxon>Desulfobulbaceae</taxon>
        <taxon>Desulfoprunum</taxon>
    </lineage>
</organism>
<evidence type="ECO:0000313" key="9">
    <source>
        <dbReference type="EMBL" id="MBB5349735.1"/>
    </source>
</evidence>
<evidence type="ECO:0000256" key="6">
    <source>
        <dbReference type="ARBA" id="ARBA00047422"/>
    </source>
</evidence>
<dbReference type="Proteomes" id="UP000539642">
    <property type="component" value="Unassembled WGS sequence"/>
</dbReference>